<dbReference type="NCBIfam" id="TIGR00357">
    <property type="entry name" value="peptide-methionine (R)-S-oxide reductase MsrB"/>
    <property type="match status" value="1"/>
</dbReference>
<protein>
    <recommendedName>
        <fullName evidence="9 10">Multifunctional fusion protein</fullName>
    </recommendedName>
    <domain>
        <recommendedName>
            <fullName evidence="10">Peptide methionine sulfoxide reductase MsrA</fullName>
            <shortName evidence="10">Protein-methionine-S-oxide reductase</shortName>
            <ecNumber evidence="10">1.8.4.11</ecNumber>
        </recommendedName>
        <alternativeName>
            <fullName evidence="10">Peptide-methionine (S)-S-oxide reductase</fullName>
            <shortName evidence="10">Peptide Met(O) reductase</shortName>
        </alternativeName>
    </domain>
    <domain>
        <recommendedName>
            <fullName evidence="9">Peptide methionine sulfoxide reductase MsrB</fullName>
            <ecNumber evidence="9">1.8.4.12</ecNumber>
        </recommendedName>
        <alternativeName>
            <fullName evidence="9">Peptide-methionine (R)-S-oxide reductase</fullName>
        </alternativeName>
    </domain>
</protein>
<comment type="catalytic activity">
    <reaction evidence="8 10">
        <text>[thioredoxin]-disulfide + L-methionine + H2O = L-methionine (S)-S-oxide + [thioredoxin]-dithiol</text>
        <dbReference type="Rhea" id="RHEA:19993"/>
        <dbReference type="Rhea" id="RHEA-COMP:10698"/>
        <dbReference type="Rhea" id="RHEA-COMP:10700"/>
        <dbReference type="ChEBI" id="CHEBI:15377"/>
        <dbReference type="ChEBI" id="CHEBI:29950"/>
        <dbReference type="ChEBI" id="CHEBI:50058"/>
        <dbReference type="ChEBI" id="CHEBI:57844"/>
        <dbReference type="ChEBI" id="CHEBI:58772"/>
        <dbReference type="EC" id="1.8.4.11"/>
    </reaction>
</comment>
<dbReference type="InterPro" id="IPR002579">
    <property type="entry name" value="Met_Sox_Rdtase_MsrB_dom"/>
</dbReference>
<comment type="similarity">
    <text evidence="9">Belongs to the MsrB Met sulfoxide reductase family.</text>
</comment>
<feature type="active site" description="Nucleophile" evidence="9">
    <location>
        <position position="311"/>
    </location>
</feature>
<evidence type="ECO:0000256" key="8">
    <source>
        <dbReference type="ARBA" id="ARBA00048782"/>
    </source>
</evidence>
<dbReference type="RefSeq" id="WP_007173409.1">
    <property type="nucleotide sequence ID" value="NZ_GG704780.1"/>
</dbReference>
<name>D1PWH0_9BACT</name>
<evidence type="ECO:0000256" key="6">
    <source>
        <dbReference type="ARBA" id="ARBA00047806"/>
    </source>
</evidence>
<dbReference type="PROSITE" id="PS51790">
    <property type="entry name" value="MSRB"/>
    <property type="match status" value="1"/>
</dbReference>
<dbReference type="GO" id="GO:0033743">
    <property type="term" value="F:peptide-methionine (R)-S-oxide reductase activity"/>
    <property type="evidence" value="ECO:0007669"/>
    <property type="project" value="UniProtKB-UniRule"/>
</dbReference>
<dbReference type="Gene3D" id="2.170.150.20">
    <property type="entry name" value="Peptide methionine sulfoxide reductase"/>
    <property type="match status" value="1"/>
</dbReference>
<dbReference type="AlphaFoldDB" id="D1PWH0"/>
<keyword evidence="4" id="KW-0511">Multifunctional enzyme</keyword>
<evidence type="ECO:0000313" key="13">
    <source>
        <dbReference type="Proteomes" id="UP000003160"/>
    </source>
</evidence>
<gene>
    <name evidence="9 12" type="primary">msrB</name>
    <name evidence="10" type="synonym">msrA</name>
    <name evidence="12" type="ORF">HMPREF0645_1305</name>
</gene>
<dbReference type="NCBIfam" id="TIGR00401">
    <property type="entry name" value="msrA"/>
    <property type="match status" value="1"/>
</dbReference>
<feature type="active site" evidence="10">
    <location>
        <position position="29"/>
    </location>
</feature>
<comment type="catalytic activity">
    <reaction evidence="7 9">
        <text>L-methionyl-[protein] + [thioredoxin]-disulfide + H2O = L-methionyl-(R)-S-oxide-[protein] + [thioredoxin]-dithiol</text>
        <dbReference type="Rhea" id="RHEA:24164"/>
        <dbReference type="Rhea" id="RHEA-COMP:10698"/>
        <dbReference type="Rhea" id="RHEA-COMP:10700"/>
        <dbReference type="Rhea" id="RHEA-COMP:12313"/>
        <dbReference type="Rhea" id="RHEA-COMP:12314"/>
        <dbReference type="ChEBI" id="CHEBI:15377"/>
        <dbReference type="ChEBI" id="CHEBI:16044"/>
        <dbReference type="ChEBI" id="CHEBI:29950"/>
        <dbReference type="ChEBI" id="CHEBI:45764"/>
        <dbReference type="ChEBI" id="CHEBI:50058"/>
        <dbReference type="EC" id="1.8.4.12"/>
    </reaction>
</comment>
<organism evidence="12 13">
    <name type="scientific">Hallella bergensis DSM 17361</name>
    <dbReference type="NCBI Taxonomy" id="585502"/>
    <lineage>
        <taxon>Bacteria</taxon>
        <taxon>Pseudomonadati</taxon>
        <taxon>Bacteroidota</taxon>
        <taxon>Bacteroidia</taxon>
        <taxon>Bacteroidales</taxon>
        <taxon>Prevotellaceae</taxon>
        <taxon>Hallella</taxon>
    </lineage>
</organism>
<keyword evidence="3 9" id="KW-0560">Oxidoreductase</keyword>
<comment type="caution">
    <text evidence="12">The sequence shown here is derived from an EMBL/GenBank/DDBJ whole genome shotgun (WGS) entry which is preliminary data.</text>
</comment>
<evidence type="ECO:0000256" key="7">
    <source>
        <dbReference type="ARBA" id="ARBA00048488"/>
    </source>
</evidence>
<dbReference type="HAMAP" id="MF_01401">
    <property type="entry name" value="MsrA"/>
    <property type="match status" value="1"/>
</dbReference>
<comment type="catalytic activity">
    <reaction evidence="6 10">
        <text>L-methionyl-[protein] + [thioredoxin]-disulfide + H2O = L-methionyl-(S)-S-oxide-[protein] + [thioredoxin]-dithiol</text>
        <dbReference type="Rhea" id="RHEA:14217"/>
        <dbReference type="Rhea" id="RHEA-COMP:10698"/>
        <dbReference type="Rhea" id="RHEA-COMP:10700"/>
        <dbReference type="Rhea" id="RHEA-COMP:12313"/>
        <dbReference type="Rhea" id="RHEA-COMP:12315"/>
        <dbReference type="ChEBI" id="CHEBI:15377"/>
        <dbReference type="ChEBI" id="CHEBI:16044"/>
        <dbReference type="ChEBI" id="CHEBI:29950"/>
        <dbReference type="ChEBI" id="CHEBI:44120"/>
        <dbReference type="ChEBI" id="CHEBI:50058"/>
        <dbReference type="EC" id="1.8.4.11"/>
    </reaction>
</comment>
<accession>D1PWH0</accession>
<comment type="similarity">
    <text evidence="1">In the C-terminal section; belongs to the MsrB Met sulfoxide reductase family.</text>
</comment>
<dbReference type="InterPro" id="IPR036509">
    <property type="entry name" value="Met_Sox_Rdtase_MsrA_sf"/>
</dbReference>
<dbReference type="EMBL" id="ACKS01000056">
    <property type="protein sequence ID" value="EFA44301.1"/>
    <property type="molecule type" value="Genomic_DNA"/>
</dbReference>
<comment type="caution">
    <text evidence="9">Lacks conserved residue(s) required for the propagation of feature annotation.</text>
</comment>
<dbReference type="PANTHER" id="PTHR10173">
    <property type="entry name" value="METHIONINE SULFOXIDE REDUCTASE"/>
    <property type="match status" value="1"/>
</dbReference>
<dbReference type="EC" id="1.8.4.11" evidence="10"/>
<evidence type="ECO:0000259" key="11">
    <source>
        <dbReference type="PROSITE" id="PS51790"/>
    </source>
</evidence>
<evidence type="ECO:0000256" key="2">
    <source>
        <dbReference type="ARBA" id="ARBA00011017"/>
    </source>
</evidence>
<evidence type="ECO:0000256" key="9">
    <source>
        <dbReference type="HAMAP-Rule" id="MF_01400"/>
    </source>
</evidence>
<comment type="similarity">
    <text evidence="2">In the N-terminal section; belongs to the MsrA Met sulfoxide reductase family.</text>
</comment>
<dbReference type="eggNOG" id="COG0229">
    <property type="taxonomic scope" value="Bacteria"/>
</dbReference>
<dbReference type="GO" id="GO:0030091">
    <property type="term" value="P:protein repair"/>
    <property type="evidence" value="ECO:0007669"/>
    <property type="project" value="InterPro"/>
</dbReference>
<reference evidence="12 13" key="1">
    <citation type="submission" date="2009-10" db="EMBL/GenBank/DDBJ databases">
        <authorList>
            <person name="Qin X."/>
            <person name="Bachman B."/>
            <person name="Battles P."/>
            <person name="Bell A."/>
            <person name="Bess C."/>
            <person name="Bickham C."/>
            <person name="Chaboub L."/>
            <person name="Chen D."/>
            <person name="Coyle M."/>
            <person name="Deiros D.R."/>
            <person name="Dinh H."/>
            <person name="Forbes L."/>
            <person name="Fowler G."/>
            <person name="Francisco L."/>
            <person name="Fu Q."/>
            <person name="Gubbala S."/>
            <person name="Hale W."/>
            <person name="Han Y."/>
            <person name="Hemphill L."/>
            <person name="Highlander S.K."/>
            <person name="Hirani K."/>
            <person name="Hogues M."/>
            <person name="Jackson L."/>
            <person name="Jakkamsetti A."/>
            <person name="Javaid M."/>
            <person name="Jiang H."/>
            <person name="Korchina V."/>
            <person name="Kovar C."/>
            <person name="Lara F."/>
            <person name="Lee S."/>
            <person name="Mata R."/>
            <person name="Mathew T."/>
            <person name="Moen C."/>
            <person name="Morales K."/>
            <person name="Munidasa M."/>
            <person name="Nazareth L."/>
            <person name="Ngo R."/>
            <person name="Nguyen L."/>
            <person name="Okwuonu G."/>
            <person name="Ongeri F."/>
            <person name="Patil S."/>
            <person name="Petrosino J."/>
            <person name="Pham C."/>
            <person name="Pham P."/>
            <person name="Pu L.-L."/>
            <person name="Puazo M."/>
            <person name="Raj R."/>
            <person name="Reid J."/>
            <person name="Rouhana J."/>
            <person name="Saada N."/>
            <person name="Shang Y."/>
            <person name="Simmons D."/>
            <person name="Thornton R."/>
            <person name="Warren J."/>
            <person name="Weissenberger G."/>
            <person name="Zhang J."/>
            <person name="Zhang L."/>
            <person name="Zhou C."/>
            <person name="Zhu D."/>
            <person name="Muzny D."/>
            <person name="Worley K."/>
            <person name="Gibbs R."/>
        </authorList>
    </citation>
    <scope>NUCLEOTIDE SEQUENCE [LARGE SCALE GENOMIC DNA]</scope>
    <source>
        <strain evidence="12 13">DSM 17361</strain>
    </source>
</reference>
<dbReference type="Pfam" id="PF01625">
    <property type="entry name" value="PMSR"/>
    <property type="match status" value="1"/>
</dbReference>
<evidence type="ECO:0000313" key="12">
    <source>
        <dbReference type="EMBL" id="EFA44301.1"/>
    </source>
</evidence>
<evidence type="ECO:0000256" key="1">
    <source>
        <dbReference type="ARBA" id="ARBA00008076"/>
    </source>
</evidence>
<dbReference type="SUPFAM" id="SSF51316">
    <property type="entry name" value="Mss4-like"/>
    <property type="match status" value="1"/>
</dbReference>
<dbReference type="Pfam" id="PF01641">
    <property type="entry name" value="SelR"/>
    <property type="match status" value="1"/>
</dbReference>
<evidence type="ECO:0000256" key="5">
    <source>
        <dbReference type="ARBA" id="ARBA00024679"/>
    </source>
</evidence>
<keyword evidence="13" id="KW-1185">Reference proteome</keyword>
<dbReference type="HAMAP" id="MF_01400">
    <property type="entry name" value="MsrB"/>
    <property type="match status" value="1"/>
</dbReference>
<dbReference type="PANTHER" id="PTHR10173:SF59">
    <property type="entry name" value="PEPTIDE METHIONINE SULFOXIDE REDUCTASE MSRA_MSRB"/>
    <property type="match status" value="1"/>
</dbReference>
<dbReference type="eggNOG" id="COG0225">
    <property type="taxonomic scope" value="Bacteria"/>
</dbReference>
<dbReference type="InterPro" id="IPR028427">
    <property type="entry name" value="Met_Sox_Rdtase_MsrB"/>
</dbReference>
<evidence type="ECO:0000256" key="4">
    <source>
        <dbReference type="ARBA" id="ARBA00023268"/>
    </source>
</evidence>
<dbReference type="GO" id="GO:0033744">
    <property type="term" value="F:L-methionine:thioredoxin-disulfide S-oxidoreductase activity"/>
    <property type="evidence" value="ECO:0007669"/>
    <property type="project" value="RHEA"/>
</dbReference>
<comment type="similarity">
    <text evidence="10">Belongs to the MsrA Met sulfoxide reductase family.</text>
</comment>
<dbReference type="GO" id="GO:0005737">
    <property type="term" value="C:cytoplasm"/>
    <property type="evidence" value="ECO:0007669"/>
    <property type="project" value="TreeGrafter"/>
</dbReference>
<dbReference type="InterPro" id="IPR011057">
    <property type="entry name" value="Mss4-like_sf"/>
</dbReference>
<dbReference type="InterPro" id="IPR002569">
    <property type="entry name" value="Met_Sox_Rdtase_MsrA_dom"/>
</dbReference>
<evidence type="ECO:0000256" key="3">
    <source>
        <dbReference type="ARBA" id="ARBA00023002"/>
    </source>
</evidence>
<dbReference type="Gene3D" id="3.30.1060.10">
    <property type="entry name" value="Peptide methionine sulphoxide reductase MsrA"/>
    <property type="match status" value="1"/>
</dbReference>
<proteinExistence type="inferred from homology"/>
<dbReference type="EC" id="1.8.4.12" evidence="9"/>
<sequence>MNCHGRAQSFKEKEDRMKQQAELYLAGGCFWGTEQFLRQIDGVVETEVGYANGRGTDPTYEEVCTDTTGFAETVRVVYDPHRLSLSLLLQLYFQTIDPTTLNRQGGDVGTQYRTGIYYTDEADVPMIRGEMDKLRKQYDRAVMIEVLPLKNFYRAEDYHQDYLEKNPGGYCHIPQALFEMARQANRPATAVRNYAKKGDDELRKQLTDLQYEVTQHGATERPYQNEYNDEFRPGIYVDVTTGEPLFLSTDKFESGCGWPAFSKPIDRHLLEEKHDSSHGMHRTEVRSAVGNAHLGHVFDDGPRESGGLRYCINSASLRFVPKEQMEREGYGDYIRLIEPLPKHRH</sequence>
<dbReference type="Proteomes" id="UP000003160">
    <property type="component" value="Unassembled WGS sequence"/>
</dbReference>
<dbReference type="SUPFAM" id="SSF55068">
    <property type="entry name" value="Peptide methionine sulfoxide reductase"/>
    <property type="match status" value="1"/>
</dbReference>
<evidence type="ECO:0000256" key="10">
    <source>
        <dbReference type="HAMAP-Rule" id="MF_01401"/>
    </source>
</evidence>
<dbReference type="FunFam" id="2.170.150.20:FF:000003">
    <property type="entry name" value="Peptide methionine sulfoxide reductase MsrB"/>
    <property type="match status" value="1"/>
</dbReference>
<feature type="domain" description="MsrB" evidence="11">
    <location>
        <begin position="199"/>
        <end position="322"/>
    </location>
</feature>
<comment type="function">
    <text evidence="5 10">Has an important function as a repair enzyme for proteins that have been inactivated by oxidation. Catalyzes the reversible oxidation-reduction of methionine sulfoxide in proteins to methionine.</text>
</comment>
<dbReference type="GO" id="GO:0008113">
    <property type="term" value="F:peptide-methionine (S)-S-oxide reductase activity"/>
    <property type="evidence" value="ECO:0007669"/>
    <property type="project" value="UniProtKB-UniRule"/>
</dbReference>
<dbReference type="HOGENOM" id="CLU_031040_1_0_10"/>
<dbReference type="GO" id="GO:0006979">
    <property type="term" value="P:response to oxidative stress"/>
    <property type="evidence" value="ECO:0007669"/>
    <property type="project" value="InterPro"/>
</dbReference>